<feature type="compositionally biased region" description="Basic and acidic residues" evidence="1">
    <location>
        <begin position="16"/>
        <end position="26"/>
    </location>
</feature>
<feature type="compositionally biased region" description="Polar residues" evidence="1">
    <location>
        <begin position="65"/>
        <end position="78"/>
    </location>
</feature>
<dbReference type="Proteomes" id="UP001152320">
    <property type="component" value="Chromosome 4"/>
</dbReference>
<protein>
    <submittedName>
        <fullName evidence="2">Uncharacterized protein</fullName>
    </submittedName>
</protein>
<evidence type="ECO:0000256" key="1">
    <source>
        <dbReference type="SAM" id="MobiDB-lite"/>
    </source>
</evidence>
<reference evidence="2" key="1">
    <citation type="submission" date="2021-10" db="EMBL/GenBank/DDBJ databases">
        <title>Tropical sea cucumber genome reveals ecological adaptation and Cuvierian tubules defense mechanism.</title>
        <authorList>
            <person name="Chen T."/>
        </authorList>
    </citation>
    <scope>NUCLEOTIDE SEQUENCE</scope>
    <source>
        <strain evidence="2">Nanhai2018</strain>
        <tissue evidence="2">Muscle</tissue>
    </source>
</reference>
<dbReference type="AlphaFoldDB" id="A0A9Q1CFF6"/>
<evidence type="ECO:0000313" key="2">
    <source>
        <dbReference type="EMBL" id="KAJ8043733.1"/>
    </source>
</evidence>
<comment type="caution">
    <text evidence="2">The sequence shown here is derived from an EMBL/GenBank/DDBJ whole genome shotgun (WGS) entry which is preliminary data.</text>
</comment>
<gene>
    <name evidence="2" type="ORF">HOLleu_10962</name>
</gene>
<sequence>MSRLTKAEQNVKSAKGHLDDFSEDKTTTVLNDPQRALEDDQEEIEHIQPQQVNTDSCQEGEEQGDSTSEQTSIPTQKDTIVEDPPFIRPKIGQKVQYRGEDGESHRET</sequence>
<feature type="compositionally biased region" description="Basic and acidic residues" evidence="1">
    <location>
        <begin position="97"/>
        <end position="108"/>
    </location>
</feature>
<feature type="region of interest" description="Disordered" evidence="1">
    <location>
        <begin position="1"/>
        <end position="108"/>
    </location>
</feature>
<keyword evidence="3" id="KW-1185">Reference proteome</keyword>
<name>A0A9Q1CFF6_HOLLE</name>
<proteinExistence type="predicted"/>
<organism evidence="2 3">
    <name type="scientific">Holothuria leucospilota</name>
    <name type="common">Black long sea cucumber</name>
    <name type="synonym">Mertensiothuria leucospilota</name>
    <dbReference type="NCBI Taxonomy" id="206669"/>
    <lineage>
        <taxon>Eukaryota</taxon>
        <taxon>Metazoa</taxon>
        <taxon>Echinodermata</taxon>
        <taxon>Eleutherozoa</taxon>
        <taxon>Echinozoa</taxon>
        <taxon>Holothuroidea</taxon>
        <taxon>Aspidochirotacea</taxon>
        <taxon>Aspidochirotida</taxon>
        <taxon>Holothuriidae</taxon>
        <taxon>Holothuria</taxon>
    </lineage>
</organism>
<evidence type="ECO:0000313" key="3">
    <source>
        <dbReference type="Proteomes" id="UP001152320"/>
    </source>
</evidence>
<feature type="compositionally biased region" description="Polar residues" evidence="1">
    <location>
        <begin position="48"/>
        <end position="57"/>
    </location>
</feature>
<dbReference type="EMBL" id="JAIZAY010000004">
    <property type="protein sequence ID" value="KAJ8043733.1"/>
    <property type="molecule type" value="Genomic_DNA"/>
</dbReference>
<accession>A0A9Q1CFF6</accession>